<evidence type="ECO:0000256" key="1">
    <source>
        <dbReference type="ARBA" id="ARBA00004613"/>
    </source>
</evidence>
<sequence>MEPSKQKKPSLPRLATNLPAESKSSPSLPLQPRRSHEPNVKPRPERPITLPSPFPGREENILPVPRYTPEAKGLYMEDDFGDPAIIKRKTQYYEEKFATRSIHNSPQERVAQESVVVIELKTNYKPKNEQPKLVSDLISRLAQIYQRSESCIMLTIQQDVGIFFGNTAERSYLIKVYALPSFIAPFTNLRNTNLIQVAMVELLDIPISQGVIVYVPVPEDNFATNGVTARGEISRLEQHDLEDSPGIIKSISRTMSRRLKHSSGNSVPISLPSTVGTATTSPSTKTEIHHSPINLPGLPESPEEERGRRLHKRMSLRSIVRRRFNEITSTREKDEKEKLKEGVKSAKEKEDDQGKSKQGGTHVKTEEQTPKETEGQ</sequence>
<evidence type="ECO:0000256" key="3">
    <source>
        <dbReference type="ARBA" id="ARBA00022514"/>
    </source>
</evidence>
<keyword evidence="5" id="KW-0413">Isomerase</keyword>
<keyword evidence="3" id="KW-0202">Cytokine</keyword>
<dbReference type="SUPFAM" id="SSF55331">
    <property type="entry name" value="Tautomerase/MIF"/>
    <property type="match status" value="1"/>
</dbReference>
<name>A0A9W9K0T9_9EURO</name>
<protein>
    <recommendedName>
        <fullName evidence="12">L-dopachrome isomerase</fullName>
        <ecNumber evidence="9">5.3.2.1</ecNumber>
        <ecNumber evidence="8">5.3.3.12</ecNumber>
    </recommendedName>
    <alternativeName>
        <fullName evidence="10">L-dopachrome tautomerase</fullName>
    </alternativeName>
    <alternativeName>
        <fullName evidence="11">Phenylpyruvate tautomerase</fullName>
    </alternativeName>
</protein>
<feature type="compositionally biased region" description="Basic and acidic residues" evidence="13">
    <location>
        <begin position="327"/>
        <end position="355"/>
    </location>
</feature>
<comment type="caution">
    <text evidence="14">The sequence shown here is derived from an EMBL/GenBank/DDBJ whole genome shotgun (WGS) entry which is preliminary data.</text>
</comment>
<evidence type="ECO:0000256" key="11">
    <source>
        <dbReference type="ARBA" id="ARBA00041912"/>
    </source>
</evidence>
<dbReference type="PANTHER" id="PTHR11954">
    <property type="entry name" value="D-DOPACHROME DECARBOXYLASE"/>
    <property type="match status" value="1"/>
</dbReference>
<feature type="region of interest" description="Disordered" evidence="13">
    <location>
        <begin position="258"/>
        <end position="314"/>
    </location>
</feature>
<feature type="compositionally biased region" description="Basic and acidic residues" evidence="13">
    <location>
        <begin position="34"/>
        <end position="46"/>
    </location>
</feature>
<dbReference type="GO" id="GO:0005576">
    <property type="term" value="C:extracellular region"/>
    <property type="evidence" value="ECO:0007669"/>
    <property type="project" value="UniProtKB-SubCell"/>
</dbReference>
<accession>A0A9W9K0T9</accession>
<reference evidence="14" key="2">
    <citation type="journal article" date="2023" name="IMA Fungus">
        <title>Comparative genomic study of the Penicillium genus elucidates a diverse pangenome and 15 lateral gene transfer events.</title>
        <authorList>
            <person name="Petersen C."/>
            <person name="Sorensen T."/>
            <person name="Nielsen M.R."/>
            <person name="Sondergaard T.E."/>
            <person name="Sorensen J.L."/>
            <person name="Fitzpatrick D.A."/>
            <person name="Frisvad J.C."/>
            <person name="Nielsen K.L."/>
        </authorList>
    </citation>
    <scope>NUCLEOTIDE SEQUENCE</scope>
    <source>
        <strain evidence="14">IBT 30069</strain>
    </source>
</reference>
<comment type="catalytic activity">
    <reaction evidence="6">
        <text>3-phenylpyruvate = enol-phenylpyruvate</text>
        <dbReference type="Rhea" id="RHEA:17097"/>
        <dbReference type="ChEBI" id="CHEBI:16815"/>
        <dbReference type="ChEBI" id="CHEBI:18005"/>
        <dbReference type="EC" id="5.3.2.1"/>
    </reaction>
</comment>
<feature type="compositionally biased region" description="Basic residues" evidence="13">
    <location>
        <begin position="1"/>
        <end position="10"/>
    </location>
</feature>
<dbReference type="InterPro" id="IPR001398">
    <property type="entry name" value="Macrophage_inhib_fac"/>
</dbReference>
<gene>
    <name evidence="14" type="ORF">N7456_012132</name>
</gene>
<organism evidence="14 15">
    <name type="scientific">Penicillium angulare</name>
    <dbReference type="NCBI Taxonomy" id="116970"/>
    <lineage>
        <taxon>Eukaryota</taxon>
        <taxon>Fungi</taxon>
        <taxon>Dikarya</taxon>
        <taxon>Ascomycota</taxon>
        <taxon>Pezizomycotina</taxon>
        <taxon>Eurotiomycetes</taxon>
        <taxon>Eurotiomycetidae</taxon>
        <taxon>Eurotiales</taxon>
        <taxon>Aspergillaceae</taxon>
        <taxon>Penicillium</taxon>
    </lineage>
</organism>
<feature type="compositionally biased region" description="Low complexity" evidence="13">
    <location>
        <begin position="22"/>
        <end position="32"/>
    </location>
</feature>
<evidence type="ECO:0000256" key="10">
    <source>
        <dbReference type="ARBA" id="ARBA00041631"/>
    </source>
</evidence>
<evidence type="ECO:0000256" key="4">
    <source>
        <dbReference type="ARBA" id="ARBA00022525"/>
    </source>
</evidence>
<feature type="compositionally biased region" description="Basic and acidic residues" evidence="13">
    <location>
        <begin position="363"/>
        <end position="376"/>
    </location>
</feature>
<evidence type="ECO:0000256" key="9">
    <source>
        <dbReference type="ARBA" id="ARBA00039086"/>
    </source>
</evidence>
<evidence type="ECO:0000256" key="7">
    <source>
        <dbReference type="ARBA" id="ARBA00036823"/>
    </source>
</evidence>
<comment type="catalytic activity">
    <reaction evidence="7">
        <text>L-dopachrome = 5,6-dihydroxyindole-2-carboxylate</text>
        <dbReference type="Rhea" id="RHEA:13041"/>
        <dbReference type="ChEBI" id="CHEBI:16875"/>
        <dbReference type="ChEBI" id="CHEBI:57509"/>
        <dbReference type="EC" id="5.3.3.12"/>
    </reaction>
</comment>
<comment type="similarity">
    <text evidence="2">Belongs to the MIF family.</text>
</comment>
<dbReference type="GO" id="GO:0004167">
    <property type="term" value="F:dopachrome isomerase activity"/>
    <property type="evidence" value="ECO:0007669"/>
    <property type="project" value="UniProtKB-EC"/>
</dbReference>
<evidence type="ECO:0000313" key="14">
    <source>
        <dbReference type="EMBL" id="KAJ5088516.1"/>
    </source>
</evidence>
<dbReference type="EC" id="5.3.2.1" evidence="9"/>
<dbReference type="GO" id="GO:0050178">
    <property type="term" value="F:phenylpyruvate tautomerase activity"/>
    <property type="evidence" value="ECO:0007669"/>
    <property type="project" value="UniProtKB-EC"/>
</dbReference>
<evidence type="ECO:0000256" key="5">
    <source>
        <dbReference type="ARBA" id="ARBA00023235"/>
    </source>
</evidence>
<dbReference type="EMBL" id="JAPQKH010000007">
    <property type="protein sequence ID" value="KAJ5088516.1"/>
    <property type="molecule type" value="Genomic_DNA"/>
</dbReference>
<dbReference type="Pfam" id="PF01187">
    <property type="entry name" value="MIF"/>
    <property type="match status" value="1"/>
</dbReference>
<feature type="region of interest" description="Disordered" evidence="13">
    <location>
        <begin position="327"/>
        <end position="376"/>
    </location>
</feature>
<dbReference type="Proteomes" id="UP001149165">
    <property type="component" value="Unassembled WGS sequence"/>
</dbReference>
<dbReference type="OrthoDB" id="255819at2759"/>
<evidence type="ECO:0000313" key="15">
    <source>
        <dbReference type="Proteomes" id="UP001149165"/>
    </source>
</evidence>
<dbReference type="Gene3D" id="3.30.429.10">
    <property type="entry name" value="Macrophage Migration Inhibitory Factor"/>
    <property type="match status" value="1"/>
</dbReference>
<dbReference type="EC" id="5.3.3.12" evidence="8"/>
<keyword evidence="15" id="KW-1185">Reference proteome</keyword>
<dbReference type="InterPro" id="IPR014347">
    <property type="entry name" value="Tautomerase/MIF_sf"/>
</dbReference>
<feature type="region of interest" description="Disordered" evidence="13">
    <location>
        <begin position="1"/>
        <end position="62"/>
    </location>
</feature>
<evidence type="ECO:0000256" key="2">
    <source>
        <dbReference type="ARBA" id="ARBA00005851"/>
    </source>
</evidence>
<evidence type="ECO:0000256" key="8">
    <source>
        <dbReference type="ARBA" id="ARBA00038932"/>
    </source>
</evidence>
<comment type="subcellular location">
    <subcellularLocation>
        <location evidence="1">Secreted</location>
    </subcellularLocation>
</comment>
<evidence type="ECO:0000256" key="13">
    <source>
        <dbReference type="SAM" id="MobiDB-lite"/>
    </source>
</evidence>
<proteinExistence type="inferred from homology"/>
<dbReference type="PANTHER" id="PTHR11954:SF6">
    <property type="entry name" value="MACROPHAGE MIGRATION INHIBITORY FACTOR"/>
    <property type="match status" value="1"/>
</dbReference>
<evidence type="ECO:0000256" key="6">
    <source>
        <dbReference type="ARBA" id="ARBA00036735"/>
    </source>
</evidence>
<feature type="compositionally biased region" description="Polar residues" evidence="13">
    <location>
        <begin position="262"/>
        <end position="285"/>
    </location>
</feature>
<dbReference type="AlphaFoldDB" id="A0A9W9K0T9"/>
<evidence type="ECO:0000256" key="12">
    <source>
        <dbReference type="ARBA" id="ARBA00042730"/>
    </source>
</evidence>
<reference evidence="14" key="1">
    <citation type="submission" date="2022-11" db="EMBL/GenBank/DDBJ databases">
        <authorList>
            <person name="Petersen C."/>
        </authorList>
    </citation>
    <scope>NUCLEOTIDE SEQUENCE</scope>
    <source>
        <strain evidence="14">IBT 30069</strain>
    </source>
</reference>
<keyword evidence="4" id="KW-0964">Secreted</keyword>